<feature type="transmembrane region" description="Helical" evidence="2">
    <location>
        <begin position="174"/>
        <end position="190"/>
    </location>
</feature>
<evidence type="ECO:0000259" key="3">
    <source>
        <dbReference type="Pfam" id="PF09335"/>
    </source>
</evidence>
<sequence>MQHLSGLIEHYGYFGIIMALIGGIVGLPIPDEVLLTYVGYNVYQGKMLYLPALMSAFFGAFGGITLSYLLGIKLGLPFLKKFGPKFHMTEERVERTRKLFMKFGPYLLIIGYFIPGVRHVVAYLSGINGYKYRRFALFAYSGALIWCFTFITLGRTLGENWMHVGAYLSRYSTYVILPLIVVCLLLFTYWRKTRVFGK</sequence>
<dbReference type="InterPro" id="IPR051311">
    <property type="entry name" value="DedA_domain"/>
</dbReference>
<organism evidence="4 5">
    <name type="scientific">Neobacillus kokaensis</name>
    <dbReference type="NCBI Taxonomy" id="2759023"/>
    <lineage>
        <taxon>Bacteria</taxon>
        <taxon>Bacillati</taxon>
        <taxon>Bacillota</taxon>
        <taxon>Bacilli</taxon>
        <taxon>Bacillales</taxon>
        <taxon>Bacillaceae</taxon>
        <taxon>Neobacillus</taxon>
    </lineage>
</organism>
<reference evidence="4 5" key="1">
    <citation type="journal article" date="2022" name="Int. J. Syst. Evol. Microbiol.">
        <title>Neobacillus kokaensis sp. nov., isolated from soil.</title>
        <authorList>
            <person name="Yuki K."/>
            <person name="Matsubara H."/>
            <person name="Yamaguchi S."/>
        </authorList>
    </citation>
    <scope>NUCLEOTIDE SEQUENCE [LARGE SCALE GENOMIC DNA]</scope>
    <source>
        <strain evidence="4 5">LOB 377</strain>
    </source>
</reference>
<keyword evidence="5" id="KW-1185">Reference proteome</keyword>
<dbReference type="Pfam" id="PF09335">
    <property type="entry name" value="VTT_dom"/>
    <property type="match status" value="1"/>
</dbReference>
<dbReference type="PANTHER" id="PTHR42709:SF9">
    <property type="entry name" value="ALKALINE PHOSPHATASE LIKE PROTEIN"/>
    <property type="match status" value="1"/>
</dbReference>
<feature type="domain" description="VTT" evidence="3">
    <location>
        <begin position="29"/>
        <end position="155"/>
    </location>
</feature>
<feature type="transmembrane region" description="Helical" evidence="2">
    <location>
        <begin position="49"/>
        <end position="79"/>
    </location>
</feature>
<feature type="transmembrane region" description="Helical" evidence="2">
    <location>
        <begin position="135"/>
        <end position="153"/>
    </location>
</feature>
<gene>
    <name evidence="4" type="ORF">AM1BK_30700</name>
</gene>
<dbReference type="PANTHER" id="PTHR42709">
    <property type="entry name" value="ALKALINE PHOSPHATASE LIKE PROTEIN"/>
    <property type="match status" value="1"/>
</dbReference>
<dbReference type="EMBL" id="BNDS01000013">
    <property type="protein sequence ID" value="GHH99527.1"/>
    <property type="molecule type" value="Genomic_DNA"/>
</dbReference>
<feature type="transmembrane region" description="Helical" evidence="2">
    <location>
        <begin position="12"/>
        <end position="29"/>
    </location>
</feature>
<dbReference type="RefSeq" id="WP_191274283.1">
    <property type="nucleotide sequence ID" value="NZ_BNDS01000013.1"/>
</dbReference>
<evidence type="ECO:0000313" key="5">
    <source>
        <dbReference type="Proteomes" id="UP000637074"/>
    </source>
</evidence>
<feature type="transmembrane region" description="Helical" evidence="2">
    <location>
        <begin position="99"/>
        <end position="115"/>
    </location>
</feature>
<evidence type="ECO:0000256" key="2">
    <source>
        <dbReference type="SAM" id="Phobius"/>
    </source>
</evidence>
<comment type="caution">
    <text evidence="4">The sequence shown here is derived from an EMBL/GenBank/DDBJ whole genome shotgun (WGS) entry which is preliminary data.</text>
</comment>
<keyword evidence="2" id="KW-0812">Transmembrane</keyword>
<evidence type="ECO:0000313" key="4">
    <source>
        <dbReference type="EMBL" id="GHH99527.1"/>
    </source>
</evidence>
<evidence type="ECO:0000256" key="1">
    <source>
        <dbReference type="ARBA" id="ARBA00010792"/>
    </source>
</evidence>
<dbReference type="Proteomes" id="UP000637074">
    <property type="component" value="Unassembled WGS sequence"/>
</dbReference>
<keyword evidence="2" id="KW-1133">Transmembrane helix</keyword>
<accession>A0ABQ3N489</accession>
<keyword evidence="2" id="KW-0472">Membrane</keyword>
<comment type="similarity">
    <text evidence="1">Belongs to the DedA family.</text>
</comment>
<protein>
    <submittedName>
        <fullName evidence="4">Alkaline phosphatase</fullName>
    </submittedName>
</protein>
<name>A0ABQ3N489_9BACI</name>
<dbReference type="InterPro" id="IPR032816">
    <property type="entry name" value="VTT_dom"/>
</dbReference>
<proteinExistence type="inferred from homology"/>